<dbReference type="Pfam" id="PF03929">
    <property type="entry name" value="PepSY_TM"/>
    <property type="match status" value="1"/>
</dbReference>
<protein>
    <submittedName>
        <fullName evidence="4">Putative iron-regulated membrane protein</fullName>
    </submittedName>
</protein>
<sequence length="470" mass="50290">MSTSTAAKPYGPLYRLVWRWHFYAGLAVAPFLVILAVTGAIYLFNDEINDLSYPGLRFVARGSEPVALGQVVTAAEARLPGAVTTRVDTPSASDRSVQVYLALPDGSSLQAFVDPYTGTVLGTLDYRRTLVGFADKVHGSLMLGDAGNAVLELMASWGAVLTVTGLYLWWPAAGRWRVRGVLWPRLTAGGRAALRDLHGVTGFWTALLILFLILTGLPWANLWGGRLVSLMETVGIGYPASYRGVNVPTSQTVKQAVGEAPWTVERTDMPASTPPAGTPAADPHAHHHGGGGMVASMAGAIGIDRAAAVLASQGMAAPYRLFMPRGTQGVYFAFTYPDRPQGQRTLYIDQYSGRVLRDVGFADYGWGAQAVELGVQLHLGNYFGRANQIVMLIPCLGIVLLCVTGPWMWWKRRPAGKLAAPVAPHPARLRPLALITLVLSALFPLAGGSLLLVLAGDRAVTGVLGRRAVR</sequence>
<gene>
    <name evidence="4" type="ORF">FBZ89_102151</name>
</gene>
<comment type="caution">
    <text evidence="4">The sequence shown here is derived from an EMBL/GenBank/DDBJ whole genome shotgun (WGS) entry which is preliminary data.</text>
</comment>
<feature type="transmembrane region" description="Helical" evidence="2">
    <location>
        <begin position="203"/>
        <end position="222"/>
    </location>
</feature>
<name>A0A560FP41_9PROT</name>
<feature type="transmembrane region" description="Helical" evidence="2">
    <location>
        <begin position="389"/>
        <end position="409"/>
    </location>
</feature>
<dbReference type="Proteomes" id="UP000319859">
    <property type="component" value="Unassembled WGS sequence"/>
</dbReference>
<dbReference type="OrthoDB" id="9791166at2"/>
<evidence type="ECO:0000256" key="1">
    <source>
        <dbReference type="SAM" id="MobiDB-lite"/>
    </source>
</evidence>
<feature type="domain" description="PepSY" evidence="3">
    <location>
        <begin position="68"/>
        <end position="123"/>
    </location>
</feature>
<evidence type="ECO:0000259" key="3">
    <source>
        <dbReference type="Pfam" id="PF03413"/>
    </source>
</evidence>
<dbReference type="PANTHER" id="PTHR34219:SF1">
    <property type="entry name" value="PEPSY DOMAIN-CONTAINING PROTEIN"/>
    <property type="match status" value="1"/>
</dbReference>
<feature type="region of interest" description="Disordered" evidence="1">
    <location>
        <begin position="268"/>
        <end position="288"/>
    </location>
</feature>
<dbReference type="PANTHER" id="PTHR34219">
    <property type="entry name" value="IRON-REGULATED INNER MEMBRANE PROTEIN-RELATED"/>
    <property type="match status" value="1"/>
</dbReference>
<keyword evidence="2" id="KW-0472">Membrane</keyword>
<organism evidence="4 5">
    <name type="scientific">Nitrospirillum amazonense</name>
    <dbReference type="NCBI Taxonomy" id="28077"/>
    <lineage>
        <taxon>Bacteria</taxon>
        <taxon>Pseudomonadati</taxon>
        <taxon>Pseudomonadota</taxon>
        <taxon>Alphaproteobacteria</taxon>
        <taxon>Rhodospirillales</taxon>
        <taxon>Azospirillaceae</taxon>
        <taxon>Nitrospirillum</taxon>
    </lineage>
</organism>
<dbReference type="InterPro" id="IPR025711">
    <property type="entry name" value="PepSY"/>
</dbReference>
<reference evidence="4 5" key="1">
    <citation type="submission" date="2019-06" db="EMBL/GenBank/DDBJ databases">
        <title>Genomic Encyclopedia of Type Strains, Phase IV (KMG-V): Genome sequencing to study the core and pangenomes of soil and plant-associated prokaryotes.</title>
        <authorList>
            <person name="Whitman W."/>
        </authorList>
    </citation>
    <scope>NUCLEOTIDE SEQUENCE [LARGE SCALE GENOMIC DNA]</scope>
    <source>
        <strain evidence="4 5">BR 11880</strain>
    </source>
</reference>
<evidence type="ECO:0000313" key="5">
    <source>
        <dbReference type="Proteomes" id="UP000319859"/>
    </source>
</evidence>
<evidence type="ECO:0000256" key="2">
    <source>
        <dbReference type="SAM" id="Phobius"/>
    </source>
</evidence>
<proteinExistence type="predicted"/>
<dbReference type="RefSeq" id="WP_145748616.1">
    <property type="nucleotide sequence ID" value="NZ_VITN01000002.1"/>
</dbReference>
<keyword evidence="2" id="KW-1133">Transmembrane helix</keyword>
<feature type="transmembrane region" description="Helical" evidence="2">
    <location>
        <begin position="429"/>
        <end position="454"/>
    </location>
</feature>
<dbReference type="EMBL" id="VITN01000002">
    <property type="protein sequence ID" value="TWB23398.1"/>
    <property type="molecule type" value="Genomic_DNA"/>
</dbReference>
<evidence type="ECO:0000313" key="4">
    <source>
        <dbReference type="EMBL" id="TWB23398.1"/>
    </source>
</evidence>
<feature type="transmembrane region" description="Helical" evidence="2">
    <location>
        <begin position="149"/>
        <end position="170"/>
    </location>
</feature>
<dbReference type="AlphaFoldDB" id="A0A560FP41"/>
<keyword evidence="2" id="KW-0812">Transmembrane</keyword>
<feature type="transmembrane region" description="Helical" evidence="2">
    <location>
        <begin position="20"/>
        <end position="44"/>
    </location>
</feature>
<dbReference type="InterPro" id="IPR005625">
    <property type="entry name" value="PepSY-ass_TM"/>
</dbReference>
<accession>A0A560FP41</accession>
<dbReference type="Pfam" id="PF03413">
    <property type="entry name" value="PepSY"/>
    <property type="match status" value="1"/>
</dbReference>